<evidence type="ECO:0000313" key="6">
    <source>
        <dbReference type="Proteomes" id="UP000436088"/>
    </source>
</evidence>
<feature type="domain" description="Sulfotransferase" evidence="4">
    <location>
        <begin position="117"/>
        <end position="172"/>
    </location>
</feature>
<accession>A0A6A3C4E8</accession>
<comment type="similarity">
    <text evidence="1 3">Belongs to the sulfotransferase 1 family.</text>
</comment>
<evidence type="ECO:0000256" key="3">
    <source>
        <dbReference type="RuleBase" id="RU361155"/>
    </source>
</evidence>
<evidence type="ECO:0000256" key="2">
    <source>
        <dbReference type="ARBA" id="ARBA00022679"/>
    </source>
</evidence>
<sequence>MTAVDCPNKETAVYAIFNVQVVRMKRTENLNPDYIEKISGFAVGFVMDTAEMSKPKLVSRTDDADKSMDDELQQLVHTLPREQGWRVSNLYLYQGFWCTALFLKPVISFQTHFRAFDSDVIIVTFPKCGTTWLKALTFSTLYRHQFAKDEDEHEHPLLNFTPHQLVRFLEHDVYLNNPCPDLESVCVYKPRVLPPTFLMLPCPLPLKTPTLGEENQEPLSLEKVFDKFCRGVCIHGPLFDQVLGYWNASRENPEKILFLKYEDLKEDIVSQLKHLAMFLGVPFTEDEEKRGVVEEIAKICSFEKLQELEVNKKDLFITGIPNENFFRKGEVGDWSNYLTPAMVERLEKLMQDELGNSGLTFNLSSKTS</sequence>
<dbReference type="GO" id="GO:0003964">
    <property type="term" value="F:RNA-directed DNA polymerase activity"/>
    <property type="evidence" value="ECO:0007669"/>
    <property type="project" value="UniProtKB-KW"/>
</dbReference>
<dbReference type="SUPFAM" id="SSF52540">
    <property type="entry name" value="P-loop containing nucleoside triphosphate hydrolases"/>
    <property type="match status" value="1"/>
</dbReference>
<organism evidence="5 6">
    <name type="scientific">Hibiscus syriacus</name>
    <name type="common">Rose of Sharon</name>
    <dbReference type="NCBI Taxonomy" id="106335"/>
    <lineage>
        <taxon>Eukaryota</taxon>
        <taxon>Viridiplantae</taxon>
        <taxon>Streptophyta</taxon>
        <taxon>Embryophyta</taxon>
        <taxon>Tracheophyta</taxon>
        <taxon>Spermatophyta</taxon>
        <taxon>Magnoliopsida</taxon>
        <taxon>eudicotyledons</taxon>
        <taxon>Gunneridae</taxon>
        <taxon>Pentapetalae</taxon>
        <taxon>rosids</taxon>
        <taxon>malvids</taxon>
        <taxon>Malvales</taxon>
        <taxon>Malvaceae</taxon>
        <taxon>Malvoideae</taxon>
        <taxon>Hibiscus</taxon>
    </lineage>
</organism>
<comment type="caution">
    <text evidence="5">The sequence shown here is derived from an EMBL/GenBank/DDBJ whole genome shotgun (WGS) entry which is preliminary data.</text>
</comment>
<dbReference type="Proteomes" id="UP000436088">
    <property type="component" value="Unassembled WGS sequence"/>
</dbReference>
<evidence type="ECO:0000256" key="1">
    <source>
        <dbReference type="ARBA" id="ARBA00005771"/>
    </source>
</evidence>
<feature type="domain" description="Sulfotransferase" evidence="4">
    <location>
        <begin position="216"/>
        <end position="357"/>
    </location>
</feature>
<keyword evidence="2 3" id="KW-0808">Transferase</keyword>
<keyword evidence="5" id="KW-0548">Nucleotidyltransferase</keyword>
<dbReference type="InterPro" id="IPR027417">
    <property type="entry name" value="P-loop_NTPase"/>
</dbReference>
<reference evidence="5" key="1">
    <citation type="submission" date="2019-09" db="EMBL/GenBank/DDBJ databases">
        <title>Draft genome information of white flower Hibiscus syriacus.</title>
        <authorList>
            <person name="Kim Y.-M."/>
        </authorList>
    </citation>
    <scope>NUCLEOTIDE SEQUENCE [LARGE SCALE GENOMIC DNA]</scope>
    <source>
        <strain evidence="5">YM2019G1</strain>
    </source>
</reference>
<dbReference type="PANTHER" id="PTHR11783">
    <property type="entry name" value="SULFOTRANSFERASE SULT"/>
    <property type="match status" value="1"/>
</dbReference>
<evidence type="ECO:0000313" key="5">
    <source>
        <dbReference type="EMBL" id="KAE8723873.1"/>
    </source>
</evidence>
<gene>
    <name evidence="5" type="ORF">F3Y22_tig00011718pilonHSYRG00204</name>
</gene>
<dbReference type="EC" id="2.8.2.-" evidence="3"/>
<keyword evidence="5" id="KW-0695">RNA-directed DNA polymerase</keyword>
<dbReference type="AlphaFoldDB" id="A0A6A3C4E8"/>
<dbReference type="EMBL" id="VEPZ02000503">
    <property type="protein sequence ID" value="KAE8723873.1"/>
    <property type="molecule type" value="Genomic_DNA"/>
</dbReference>
<dbReference type="GO" id="GO:0008146">
    <property type="term" value="F:sulfotransferase activity"/>
    <property type="evidence" value="ECO:0007669"/>
    <property type="project" value="InterPro"/>
</dbReference>
<dbReference type="Pfam" id="PF00685">
    <property type="entry name" value="Sulfotransfer_1"/>
    <property type="match status" value="2"/>
</dbReference>
<dbReference type="InterPro" id="IPR000863">
    <property type="entry name" value="Sulfotransferase_dom"/>
</dbReference>
<keyword evidence="6" id="KW-1185">Reference proteome</keyword>
<name>A0A6A3C4E8_HIBSY</name>
<evidence type="ECO:0000259" key="4">
    <source>
        <dbReference type="Pfam" id="PF00685"/>
    </source>
</evidence>
<proteinExistence type="inferred from homology"/>
<dbReference type="Gene3D" id="3.40.50.300">
    <property type="entry name" value="P-loop containing nucleotide triphosphate hydrolases"/>
    <property type="match status" value="2"/>
</dbReference>
<protein>
    <recommendedName>
        <fullName evidence="3">Sulfotransferase</fullName>
        <ecNumber evidence="3">2.8.2.-</ecNumber>
    </recommendedName>
</protein>